<reference evidence="1 2" key="1">
    <citation type="submission" date="2017-12" db="EMBL/GenBank/DDBJ databases">
        <title>Comparative genomics of Botrytis spp.</title>
        <authorList>
            <person name="Valero-Jimenez C.A."/>
            <person name="Tapia P."/>
            <person name="Veloso J."/>
            <person name="Silva-Moreno E."/>
            <person name="Staats M."/>
            <person name="Valdes J.H."/>
            <person name="Van Kan J.A.L."/>
        </authorList>
    </citation>
    <scope>NUCLEOTIDE SEQUENCE [LARGE SCALE GENOMIC DNA]</scope>
    <source>
        <strain evidence="1 2">Bh0001</strain>
    </source>
</reference>
<dbReference type="Proteomes" id="UP000297814">
    <property type="component" value="Unassembled WGS sequence"/>
</dbReference>
<evidence type="ECO:0000313" key="2">
    <source>
        <dbReference type="Proteomes" id="UP000297814"/>
    </source>
</evidence>
<dbReference type="EMBL" id="PQXK01000008">
    <property type="protein sequence ID" value="TGO42501.1"/>
    <property type="molecule type" value="Genomic_DNA"/>
</dbReference>
<keyword evidence="2" id="KW-1185">Reference proteome</keyword>
<dbReference type="AlphaFoldDB" id="A0A4Z1H3Q9"/>
<evidence type="ECO:0000313" key="1">
    <source>
        <dbReference type="EMBL" id="TGO42501.1"/>
    </source>
</evidence>
<comment type="caution">
    <text evidence="1">The sequence shown here is derived from an EMBL/GenBank/DDBJ whole genome shotgun (WGS) entry which is preliminary data.</text>
</comment>
<protein>
    <submittedName>
        <fullName evidence="1">Uncharacterized protein</fullName>
    </submittedName>
</protein>
<organism evidence="1 2">
    <name type="scientific">Botrytis hyacinthi</name>
    <dbReference type="NCBI Taxonomy" id="278943"/>
    <lineage>
        <taxon>Eukaryota</taxon>
        <taxon>Fungi</taxon>
        <taxon>Dikarya</taxon>
        <taxon>Ascomycota</taxon>
        <taxon>Pezizomycotina</taxon>
        <taxon>Leotiomycetes</taxon>
        <taxon>Helotiales</taxon>
        <taxon>Sclerotiniaceae</taxon>
        <taxon>Botrytis</taxon>
    </lineage>
</organism>
<name>A0A4Z1H3Q9_9HELO</name>
<gene>
    <name evidence="1" type="ORF">BHYA_0008g00460</name>
</gene>
<sequence length="215" mass="24555">MSQLQPFHILVHCLQRLTISSPFYEHHWWRIMFPPMYNIYQACDHNNCKPDRRCPLPVKIKKLLTLAFSSVTGASFGKQLQTITNPQYAKANALIGNPNRPKLHRAGGRDSPWMRFKRTHPILIIEGRTEIYETEKNGENGGQIDGIRGDVKFVVHLKVVRISEEEGMLVEKLIYPTLDIHSEHGKPLSLEKAHNSLLVVANAVIFPENTSITTR</sequence>
<accession>A0A4Z1H3Q9</accession>
<proteinExistence type="predicted"/>